<dbReference type="InterPro" id="IPR037272">
    <property type="entry name" value="SNS_sf"/>
</dbReference>
<feature type="transmembrane region" description="Helical" evidence="6">
    <location>
        <begin position="465"/>
        <end position="489"/>
    </location>
</feature>
<dbReference type="PANTHER" id="PTHR42948">
    <property type="entry name" value="TRANSPORTER"/>
    <property type="match status" value="1"/>
</dbReference>
<organism evidence="7 8">
    <name type="scientific">Persicobacter psychrovividus</name>
    <dbReference type="NCBI Taxonomy" id="387638"/>
    <lineage>
        <taxon>Bacteria</taxon>
        <taxon>Pseudomonadati</taxon>
        <taxon>Bacteroidota</taxon>
        <taxon>Cytophagia</taxon>
        <taxon>Cytophagales</taxon>
        <taxon>Persicobacteraceae</taxon>
        <taxon>Persicobacter</taxon>
    </lineage>
</organism>
<dbReference type="SUPFAM" id="SSF161070">
    <property type="entry name" value="SNF-like"/>
    <property type="match status" value="1"/>
</dbReference>
<keyword evidence="4 6" id="KW-1133">Transmembrane helix</keyword>
<sequence length="495" mass="55322">MTNEQGFSGRWGLIITSLGMAIGAGNLWRFPRLAGQYGGSFILLWFLFLFVWSIPILLAEFAIGKRIRKNVVASFSNAAGWKFSWMGIFIFCCTLGITFYYSVVVSWGLHFLFWAFDFAFSSWTSDVPVTYDQVYFDNLWNTVSSNHWPTMLMHGGVIIVAVLVLVRGVQHGLEYASKILIPSLFVLLLVLAASTFSQEGGREGLAYMFNIRPELFSDPVVWVEALSQSAWSTGAGWGLIMTLGSYSKRDDDVTFNVVMSGLGNNVASMVCAVAIIPAVFLLAPSAQEAVSLLQTGNQALTFTVIPNLFEQLPAGEFVAILFFLAFSLAAFSSLLTMLEMFLRFVSDLGMPRGRALFIIAILCFVFGAPSAWSLDFFTNQDWVWGVGLILSGMFVTFAVLKIGIGNFKREWIDMPGNLKFPDLLFKIFMLSIIPLGLGLVYWWLSRGYSDYPWFDELGNWNFIDVYSNATVITQWALVLGAGALFSVFLRRKFEH</sequence>
<evidence type="ECO:0000256" key="4">
    <source>
        <dbReference type="ARBA" id="ARBA00022989"/>
    </source>
</evidence>
<geneLocation type="plasmid" evidence="7 8">
    <name>pPP3</name>
</geneLocation>
<evidence type="ECO:0000256" key="2">
    <source>
        <dbReference type="ARBA" id="ARBA00022448"/>
    </source>
</evidence>
<keyword evidence="5 6" id="KW-0472">Membrane</keyword>
<feature type="transmembrane region" description="Helical" evidence="6">
    <location>
        <begin position="42"/>
        <end position="63"/>
    </location>
</feature>
<feature type="transmembrane region" description="Helical" evidence="6">
    <location>
        <begin position="179"/>
        <end position="197"/>
    </location>
</feature>
<dbReference type="InterPro" id="IPR000175">
    <property type="entry name" value="Na/ntran_symport"/>
</dbReference>
<feature type="transmembrane region" description="Helical" evidence="6">
    <location>
        <begin position="83"/>
        <end position="116"/>
    </location>
</feature>
<feature type="transmembrane region" description="Helical" evidence="6">
    <location>
        <begin position="148"/>
        <end position="167"/>
    </location>
</feature>
<dbReference type="PANTHER" id="PTHR42948:SF1">
    <property type="entry name" value="TRANSPORTER"/>
    <property type="match status" value="1"/>
</dbReference>
<proteinExistence type="predicted"/>
<feature type="transmembrane region" description="Helical" evidence="6">
    <location>
        <begin position="317"/>
        <end position="342"/>
    </location>
</feature>
<keyword evidence="2" id="KW-0813">Transport</keyword>
<dbReference type="RefSeq" id="WP_338398887.1">
    <property type="nucleotide sequence ID" value="NZ_AP025295.1"/>
</dbReference>
<dbReference type="EMBL" id="AP025295">
    <property type="protein sequence ID" value="BDD01715.1"/>
    <property type="molecule type" value="Genomic_DNA"/>
</dbReference>
<dbReference type="PROSITE" id="PS50267">
    <property type="entry name" value="NA_NEUROTRAN_SYMP_3"/>
    <property type="match status" value="1"/>
</dbReference>
<keyword evidence="3 6" id="KW-0812">Transmembrane</keyword>
<feature type="transmembrane region" description="Helical" evidence="6">
    <location>
        <begin position="384"/>
        <end position="402"/>
    </location>
</feature>
<feature type="transmembrane region" description="Helical" evidence="6">
    <location>
        <begin position="266"/>
        <end position="283"/>
    </location>
</feature>
<dbReference type="PRINTS" id="PR00176">
    <property type="entry name" value="NANEUSMPORT"/>
</dbReference>
<feature type="transmembrane region" description="Helical" evidence="6">
    <location>
        <begin position="12"/>
        <end position="30"/>
    </location>
</feature>
<dbReference type="Proteomes" id="UP001354989">
    <property type="component" value="Plasmid pPP3"/>
</dbReference>
<feature type="transmembrane region" description="Helical" evidence="6">
    <location>
        <begin position="354"/>
        <end position="372"/>
    </location>
</feature>
<evidence type="ECO:0000256" key="6">
    <source>
        <dbReference type="SAM" id="Phobius"/>
    </source>
</evidence>
<evidence type="ECO:0000313" key="8">
    <source>
        <dbReference type="Proteomes" id="UP001354989"/>
    </source>
</evidence>
<accession>A0ABM7VL40</accession>
<evidence type="ECO:0000313" key="7">
    <source>
        <dbReference type="EMBL" id="BDD01715.1"/>
    </source>
</evidence>
<reference evidence="7 8" key="1">
    <citation type="submission" date="2021-12" db="EMBL/GenBank/DDBJ databases">
        <title>Genome sequencing of bacteria with rrn-lacking chromosome and rrn-plasmid.</title>
        <authorList>
            <person name="Anda M."/>
            <person name="Iwasaki W."/>
        </authorList>
    </citation>
    <scope>NUCLEOTIDE SEQUENCE [LARGE SCALE GENOMIC DNA]</scope>
    <source>
        <strain evidence="7 8">NBRC 101262</strain>
        <plasmid evidence="7 8">pPP3</plasmid>
    </source>
</reference>
<comment type="subcellular location">
    <subcellularLocation>
        <location evidence="1">Membrane</location>
        <topology evidence="1">Multi-pass membrane protein</topology>
    </subcellularLocation>
</comment>
<evidence type="ECO:0000256" key="3">
    <source>
        <dbReference type="ARBA" id="ARBA00022692"/>
    </source>
</evidence>
<dbReference type="NCBIfam" id="NF037979">
    <property type="entry name" value="Na_transp"/>
    <property type="match status" value="1"/>
</dbReference>
<feature type="transmembrane region" description="Helical" evidence="6">
    <location>
        <begin position="225"/>
        <end position="246"/>
    </location>
</feature>
<feature type="transmembrane region" description="Helical" evidence="6">
    <location>
        <begin position="423"/>
        <end position="445"/>
    </location>
</feature>
<evidence type="ECO:0000256" key="5">
    <source>
        <dbReference type="ARBA" id="ARBA00023136"/>
    </source>
</evidence>
<evidence type="ECO:0000256" key="1">
    <source>
        <dbReference type="ARBA" id="ARBA00004141"/>
    </source>
</evidence>
<gene>
    <name evidence="7" type="ORF">PEPS_39950</name>
</gene>
<keyword evidence="8" id="KW-1185">Reference proteome</keyword>
<protein>
    <submittedName>
        <fullName evidence="7">Sodium:calcium symporter</fullName>
    </submittedName>
</protein>
<name>A0ABM7VL40_9BACT</name>
<dbReference type="Pfam" id="PF00209">
    <property type="entry name" value="SNF"/>
    <property type="match status" value="2"/>
</dbReference>
<keyword evidence="7" id="KW-0614">Plasmid</keyword>